<dbReference type="SUPFAM" id="SSF47095">
    <property type="entry name" value="HMG-box"/>
    <property type="match status" value="1"/>
</dbReference>
<organism evidence="6 7">
    <name type="scientific">Polyrhizophydium stewartii</name>
    <dbReference type="NCBI Taxonomy" id="2732419"/>
    <lineage>
        <taxon>Eukaryota</taxon>
        <taxon>Fungi</taxon>
        <taxon>Fungi incertae sedis</taxon>
        <taxon>Chytridiomycota</taxon>
        <taxon>Chytridiomycota incertae sedis</taxon>
        <taxon>Chytridiomycetes</taxon>
        <taxon>Rhizophydiales</taxon>
        <taxon>Rhizophydiales incertae sedis</taxon>
        <taxon>Polyrhizophydium</taxon>
    </lineage>
</organism>
<reference evidence="6 7" key="1">
    <citation type="submission" date="2023-09" db="EMBL/GenBank/DDBJ databases">
        <title>Pangenome analysis of Batrachochytrium dendrobatidis and related Chytrids.</title>
        <authorList>
            <person name="Yacoub M.N."/>
            <person name="Stajich J.E."/>
            <person name="James T.Y."/>
        </authorList>
    </citation>
    <scope>NUCLEOTIDE SEQUENCE [LARGE SCALE GENOMIC DNA]</scope>
    <source>
        <strain evidence="6 7">JEL0888</strain>
    </source>
</reference>
<dbReference type="InterPro" id="IPR010422">
    <property type="entry name" value="Ccdc124/Oxs1"/>
</dbReference>
<feature type="domain" description="HMG box" evidence="5">
    <location>
        <begin position="141"/>
        <end position="219"/>
    </location>
</feature>
<dbReference type="PANTHER" id="PTHR21680:SF0">
    <property type="entry name" value="COILED-COIL DOMAIN-CONTAINING PROTEIN 124"/>
    <property type="match status" value="1"/>
</dbReference>
<sequence>MGASASAGSAASSSRKKAAEAAEAERLESEAWRAGSQDTSAKELEEKKRLEALAKKAERQALLEAEEAAVGGKAAKGDKKKPARAGGIDAFLAAGGGLAAAGAGGPVASYSASGIEAALDLLDLAAKDGASASDKLERHPEKRVKSAFAIFEEREMPILKAENPGLRLSQLKQALQKKWKKSPENPLNQAHVAYDTTREQEREAISTGREAALEKYQTK</sequence>
<dbReference type="Gene3D" id="1.10.30.10">
    <property type="entry name" value="High mobility group box domain"/>
    <property type="match status" value="1"/>
</dbReference>
<comment type="similarity">
    <text evidence="1">Belongs to the CCDC124 family.</text>
</comment>
<evidence type="ECO:0000256" key="2">
    <source>
        <dbReference type="ARBA" id="ARBA00023054"/>
    </source>
</evidence>
<dbReference type="InterPro" id="IPR054413">
    <property type="entry name" value="LSO1/2"/>
</dbReference>
<keyword evidence="7" id="KW-1185">Reference proteome</keyword>
<feature type="region of interest" description="Disordered" evidence="4">
    <location>
        <begin position="1"/>
        <end position="43"/>
    </location>
</feature>
<gene>
    <name evidence="6" type="ORF">HK105_205374</name>
</gene>
<evidence type="ECO:0000256" key="3">
    <source>
        <dbReference type="PROSITE-ProRule" id="PRU00267"/>
    </source>
</evidence>
<comment type="caution">
    <text evidence="6">The sequence shown here is derived from an EMBL/GenBank/DDBJ whole genome shotgun (WGS) entry which is preliminary data.</text>
</comment>
<keyword evidence="3" id="KW-0238">DNA-binding</keyword>
<proteinExistence type="inferred from homology"/>
<dbReference type="InterPro" id="IPR009071">
    <property type="entry name" value="HMG_box_dom"/>
</dbReference>
<accession>A0ABR4N696</accession>
<evidence type="ECO:0000259" key="5">
    <source>
        <dbReference type="PROSITE" id="PS50118"/>
    </source>
</evidence>
<evidence type="ECO:0000256" key="1">
    <source>
        <dbReference type="ARBA" id="ARBA00008296"/>
    </source>
</evidence>
<dbReference type="EMBL" id="JADGIZ020000027">
    <property type="protein sequence ID" value="KAL2915051.1"/>
    <property type="molecule type" value="Genomic_DNA"/>
</dbReference>
<dbReference type="PROSITE" id="PS50118">
    <property type="entry name" value="HMG_BOX_2"/>
    <property type="match status" value="1"/>
</dbReference>
<dbReference type="Proteomes" id="UP001527925">
    <property type="component" value="Unassembled WGS sequence"/>
</dbReference>
<feature type="compositionally biased region" description="Low complexity" evidence="4">
    <location>
        <begin position="1"/>
        <end position="13"/>
    </location>
</feature>
<dbReference type="InterPro" id="IPR054414">
    <property type="entry name" value="Ccdc124/Oxs1_C"/>
</dbReference>
<dbReference type="Pfam" id="PF22048">
    <property type="entry name" value="LSO1_2-like"/>
    <property type="match status" value="1"/>
</dbReference>
<name>A0ABR4N696_9FUNG</name>
<feature type="DNA-binding region" description="HMG box" evidence="3">
    <location>
        <begin position="141"/>
        <end position="219"/>
    </location>
</feature>
<evidence type="ECO:0000313" key="6">
    <source>
        <dbReference type="EMBL" id="KAL2915051.1"/>
    </source>
</evidence>
<evidence type="ECO:0000256" key="4">
    <source>
        <dbReference type="SAM" id="MobiDB-lite"/>
    </source>
</evidence>
<feature type="region of interest" description="Disordered" evidence="4">
    <location>
        <begin position="195"/>
        <end position="219"/>
    </location>
</feature>
<feature type="compositionally biased region" description="Basic and acidic residues" evidence="4">
    <location>
        <begin position="17"/>
        <end position="31"/>
    </location>
</feature>
<evidence type="ECO:0000313" key="7">
    <source>
        <dbReference type="Proteomes" id="UP001527925"/>
    </source>
</evidence>
<keyword evidence="2" id="KW-0175">Coiled coil</keyword>
<dbReference type="Pfam" id="PF06244">
    <property type="entry name" value="Ccdc124"/>
    <property type="match status" value="1"/>
</dbReference>
<dbReference type="PANTHER" id="PTHR21680">
    <property type="entry name" value="COILED-COIL DOMAIN-CONTAINING PROTEIN 124"/>
    <property type="match status" value="1"/>
</dbReference>
<dbReference type="InterPro" id="IPR036910">
    <property type="entry name" value="HMG_box_dom_sf"/>
</dbReference>
<keyword evidence="3" id="KW-0539">Nucleus</keyword>
<protein>
    <recommendedName>
        <fullName evidence="5">HMG box domain-containing protein</fullName>
    </recommendedName>
</protein>